<dbReference type="Gene3D" id="3.10.620.30">
    <property type="match status" value="1"/>
</dbReference>
<dbReference type="InterPro" id="IPR018667">
    <property type="entry name" value="DUF2126"/>
</dbReference>
<dbReference type="EMBL" id="QJPH01000433">
    <property type="protein sequence ID" value="PZN74282.1"/>
    <property type="molecule type" value="Genomic_DNA"/>
</dbReference>
<dbReference type="Proteomes" id="UP000249396">
    <property type="component" value="Unassembled WGS sequence"/>
</dbReference>
<evidence type="ECO:0000313" key="2">
    <source>
        <dbReference type="EMBL" id="PZN74282.1"/>
    </source>
</evidence>
<dbReference type="SMART" id="SM00460">
    <property type="entry name" value="TGc"/>
    <property type="match status" value="1"/>
</dbReference>
<dbReference type="SUPFAM" id="SSF54001">
    <property type="entry name" value="Cysteine proteinases"/>
    <property type="match status" value="1"/>
</dbReference>
<organism evidence="2 3">
    <name type="scientific">Candidatus Methylumidiphilus alinenensis</name>
    <dbReference type="NCBI Taxonomy" id="2202197"/>
    <lineage>
        <taxon>Bacteria</taxon>
        <taxon>Pseudomonadati</taxon>
        <taxon>Pseudomonadota</taxon>
        <taxon>Gammaproteobacteria</taxon>
        <taxon>Methylococcales</taxon>
        <taxon>Candidatus Methylumidiphilus</taxon>
    </lineage>
</organism>
<reference evidence="2 3" key="1">
    <citation type="journal article" date="2018" name="Aquat. Microb. Ecol.">
        <title>Gammaproteobacterial methanotrophs dominate.</title>
        <authorList>
            <person name="Rissanen A.J."/>
            <person name="Saarenheimo J."/>
            <person name="Tiirola M."/>
            <person name="Peura S."/>
            <person name="Aalto S.L."/>
            <person name="Karvinen A."/>
            <person name="Nykanen H."/>
        </authorList>
    </citation>
    <scope>NUCLEOTIDE SEQUENCE [LARGE SCALE GENOMIC DNA]</scope>
    <source>
        <strain evidence="2">AMbin10</strain>
    </source>
</reference>
<comment type="caution">
    <text evidence="2">The sequence shown here is derived from an EMBL/GenBank/DDBJ whole genome shotgun (WGS) entry which is preliminary data.</text>
</comment>
<dbReference type="AlphaFoldDB" id="A0A2W4QQI3"/>
<evidence type="ECO:0000313" key="3">
    <source>
        <dbReference type="Proteomes" id="UP000249396"/>
    </source>
</evidence>
<dbReference type="InterPro" id="IPR038765">
    <property type="entry name" value="Papain-like_cys_pep_sf"/>
</dbReference>
<accession>A0A2W4QQI3</accession>
<dbReference type="InterPro" id="IPR013589">
    <property type="entry name" value="Bac_transglu_N"/>
</dbReference>
<dbReference type="PANTHER" id="PTHR33490:SF1">
    <property type="entry name" value="SLL1233 PROTEIN"/>
    <property type="match status" value="1"/>
</dbReference>
<dbReference type="Pfam" id="PF09899">
    <property type="entry name" value="DUF2126"/>
    <property type="match status" value="1"/>
</dbReference>
<dbReference type="PANTHER" id="PTHR33490">
    <property type="entry name" value="BLR5614 PROTEIN-RELATED"/>
    <property type="match status" value="1"/>
</dbReference>
<dbReference type="InterPro" id="IPR002931">
    <property type="entry name" value="Transglutaminase-like"/>
</dbReference>
<name>A0A2W4QQI3_9GAMM</name>
<dbReference type="Pfam" id="PF01841">
    <property type="entry name" value="Transglut_core"/>
    <property type="match status" value="1"/>
</dbReference>
<gene>
    <name evidence="2" type="ORF">DM484_21600</name>
</gene>
<dbReference type="Pfam" id="PF08379">
    <property type="entry name" value="Bact_transglu_N"/>
    <property type="match status" value="1"/>
</dbReference>
<protein>
    <submittedName>
        <fullName evidence="2">IMP dehydrogenase</fullName>
    </submittedName>
</protein>
<evidence type="ECO:0000259" key="1">
    <source>
        <dbReference type="SMART" id="SM00460"/>
    </source>
</evidence>
<sequence length="1117" mass="126443">MAIHVGIDHITTYRFDRDVMLSPHLIRLRPAPHSRTPIHEYRLDISPADHRIYWQQDPFGNWVARVVLPKPVRTLKVGVHLIAEMTVINPFDFFVEKYAEQYPFQYDALLRQELEPYFEITEKGPLLTAWLAKVSHKKCRIVDFLVQQNSRLNGDINYTIRLDPGIQTCEETLEKSLGSCRDTGWLLVQILRSLGLAARFVSGYLVQLTADQKALDGPSGPEEDFTDLHAWAEVYIPGAGWVGLDPTSGLFAGEGHIPLSCTPDPVSAAPITGFTDKCEVEFEYSNVVRRVLEDPRVTKPYTEEQWKDIQVLGQAMDAEIEALDIRLTMGGEPTFVSIDDMESPQWNTDALGGHKRERAGELVKRLKSKFAPGALLHYGQGKWYPGEPLPRWALGCYWRTDGEPLWKNDELIADEQKDYGINHEQACRFAESLATRLGIGPRFLVAGFEDWIYYLWQEANQPVNLDLDKTADAAIKRDGLGLVLSRGLDKPTGYALPLGWDWVKGGWRSGAWTFSREQMYLMPGGSPMGLRLPISQLPWAQAVEQEVVEYLTPPTPLLPLVPTTGTAEPRSRLSTLAVDDKPEAIRKRYQYWTGVPHTALCLEPRNGRLYVFMPPINELWRYALLLQAIEQTAEELDIPVLIEGYEPPNAPGLRVLKVTPDPGVIEVNIHPASTWNELEASTVELYEEARLSRLGAEKFMLDGRHTGTGGGNHVTLGAAEPQDSPFLRRPDLLRSLVTYWQHHPSLSYLFSGLFIGPTSQAPRIDEQGSRILDELEVSLNEIDRTNSPWVVDRALRNFLVDLTGNTHRAEFSIDKLNSQDSASGRQGLLEFRGFEMPPHAHMSLAQILLLRALVVRFWKQPYRQPLARWETAKHDRFMLPHYIWSDFSGVIADINEAGYPVSLDWYAPFHEFRFPVFGRVNYAGVALELRMALEPWLVLGEETVAHRQARVVDSALERLQVTVSGFDKERFLLTCNGRRLPLQPISADGDYVAGVRYKAWKAVFGLHPTVEVHAPLVFDLFDRRLGKSVGGCVYHVAHPGGLAYETFPINAYEAETRRVSRFWDWGHTAGTAPLPAWAESLKAYQPTQDRSALREPPPERDNPAYPYTLDLRWLPLP</sequence>
<feature type="domain" description="Transglutaminase-like" evidence="1">
    <location>
        <begin position="172"/>
        <end position="248"/>
    </location>
</feature>
<proteinExistence type="predicted"/>